<keyword evidence="1" id="KW-0963">Cytoplasm</keyword>
<dbReference type="SUPFAM" id="SSF89447">
    <property type="entry name" value="AbrB/MazE/MraZ-like"/>
    <property type="match status" value="1"/>
</dbReference>
<proteinExistence type="inferred from homology"/>
<dbReference type="Proteomes" id="UP001529256">
    <property type="component" value="Unassembled WGS sequence"/>
</dbReference>
<reference evidence="3 4" key="2">
    <citation type="submission" date="2023-06" db="EMBL/GenBank/DDBJ databases">
        <title>Identification and characterization of horizontal gene transfer across gut microbiota members of farm animals based on homology search.</title>
        <authorList>
            <person name="Schwarzerova J."/>
            <person name="Nykrynova M."/>
            <person name="Jureckova K."/>
            <person name="Cejkova D."/>
            <person name="Rychlik I."/>
        </authorList>
    </citation>
    <scope>NUCLEOTIDE SEQUENCE [LARGE SCALE GENOMIC DNA]</scope>
    <source>
        <strain evidence="3 4">153_Feed</strain>
    </source>
</reference>
<reference evidence="4" key="1">
    <citation type="submission" date="2023-06" db="EMBL/GenBank/DDBJ databases">
        <title>Identification and characterization of horizontal gene transfer across gut microbiota members of farm animals based on homology search.</title>
        <authorList>
            <person name="Zeman M."/>
            <person name="Kubasova T."/>
            <person name="Jahodarova E."/>
            <person name="Nykrynova M."/>
            <person name="Rychlik I."/>
        </authorList>
    </citation>
    <scope>NUCLEOTIDE SEQUENCE [LARGE SCALE GENOMIC DNA]</scope>
    <source>
        <strain evidence="4">153_Feed</strain>
    </source>
</reference>
<keyword evidence="1" id="KW-0238">DNA-binding</keyword>
<feature type="domain" description="MraZ" evidence="2">
    <location>
        <begin position="83"/>
        <end position="143"/>
    </location>
</feature>
<dbReference type="InterPro" id="IPR037914">
    <property type="entry name" value="SpoVT-AbrB_sf"/>
</dbReference>
<dbReference type="PANTHER" id="PTHR34701:SF1">
    <property type="entry name" value="TRANSCRIPTIONAL REGULATOR MRAZ"/>
    <property type="match status" value="1"/>
</dbReference>
<name>A0ABT7V463_9ACTN</name>
<dbReference type="CDD" id="cd16320">
    <property type="entry name" value="MraZ_N"/>
    <property type="match status" value="1"/>
</dbReference>
<dbReference type="InterPro" id="IPR003444">
    <property type="entry name" value="MraZ"/>
</dbReference>
<keyword evidence="1" id="KW-0805">Transcription regulation</keyword>
<comment type="similarity">
    <text evidence="1">Belongs to the MraZ family.</text>
</comment>
<dbReference type="InterPro" id="IPR038619">
    <property type="entry name" value="MraZ_sf"/>
</dbReference>
<sequence length="153" mass="17028">MLAGSYPMSVDAKARVTLPAVFRKQLIDGDSKTIYLLPLKECVNGFTPEGLEKFIDGLFIENGENRFDSRSRKDVQLKSRLWASAVEVDIDSAGRVALGKLDSAKVGTRERLGLTADVTVVGAGDHFEVWNTELWNTTQESFEDELDALLYRD</sequence>
<dbReference type="InterPro" id="IPR020603">
    <property type="entry name" value="MraZ_dom"/>
</dbReference>
<dbReference type="Gene3D" id="3.40.1550.20">
    <property type="entry name" value="Transcriptional regulator MraZ domain"/>
    <property type="match status" value="1"/>
</dbReference>
<gene>
    <name evidence="1" type="primary">mraZ</name>
    <name evidence="3" type="ORF">QUW25_06840</name>
</gene>
<comment type="subunit">
    <text evidence="1">Forms oligomers.</text>
</comment>
<dbReference type="CDD" id="cd16321">
    <property type="entry name" value="MraZ_C"/>
    <property type="match status" value="1"/>
</dbReference>
<dbReference type="PANTHER" id="PTHR34701">
    <property type="entry name" value="TRANSCRIPTIONAL REGULATOR MRAZ"/>
    <property type="match status" value="1"/>
</dbReference>
<evidence type="ECO:0000313" key="4">
    <source>
        <dbReference type="Proteomes" id="UP001529256"/>
    </source>
</evidence>
<comment type="caution">
    <text evidence="3">The sequence shown here is derived from an EMBL/GenBank/DDBJ whole genome shotgun (WGS) entry which is preliminary data.</text>
</comment>
<keyword evidence="1" id="KW-0804">Transcription</keyword>
<accession>A0ABT7V463</accession>
<evidence type="ECO:0000259" key="2">
    <source>
        <dbReference type="Pfam" id="PF02381"/>
    </source>
</evidence>
<comment type="subcellular location">
    <subcellularLocation>
        <location evidence="1">Cytoplasm</location>
        <location evidence="1">Nucleoid</location>
    </subcellularLocation>
</comment>
<evidence type="ECO:0000256" key="1">
    <source>
        <dbReference type="HAMAP-Rule" id="MF_01008"/>
    </source>
</evidence>
<organism evidence="3 4">
    <name type="scientific">Thermophilibacter provencensis</name>
    <dbReference type="NCBI Taxonomy" id="1852386"/>
    <lineage>
        <taxon>Bacteria</taxon>
        <taxon>Bacillati</taxon>
        <taxon>Actinomycetota</taxon>
        <taxon>Coriobacteriia</taxon>
        <taxon>Coriobacteriales</taxon>
        <taxon>Atopobiaceae</taxon>
        <taxon>Thermophilibacter</taxon>
    </lineage>
</organism>
<dbReference type="RefSeq" id="WP_289511466.1">
    <property type="nucleotide sequence ID" value="NZ_JAUDEA010000009.1"/>
</dbReference>
<dbReference type="EMBL" id="JAUDEA010000009">
    <property type="protein sequence ID" value="MDM8271381.1"/>
    <property type="molecule type" value="Genomic_DNA"/>
</dbReference>
<reference evidence="3 4" key="3">
    <citation type="submission" date="2023-06" db="EMBL/GenBank/DDBJ databases">
        <authorList>
            <person name="Zeman M."/>
            <person name="Kubasova T."/>
            <person name="Jahodarova E."/>
            <person name="Nykrynova M."/>
            <person name="Rychlik I."/>
        </authorList>
    </citation>
    <scope>NUCLEOTIDE SEQUENCE [LARGE SCALE GENOMIC DNA]</scope>
    <source>
        <strain evidence="3 4">153_Feed</strain>
    </source>
</reference>
<keyword evidence="4" id="KW-1185">Reference proteome</keyword>
<dbReference type="InterPro" id="IPR035644">
    <property type="entry name" value="MraZ_C"/>
</dbReference>
<evidence type="ECO:0000313" key="3">
    <source>
        <dbReference type="EMBL" id="MDM8271381.1"/>
    </source>
</evidence>
<dbReference type="Pfam" id="PF02381">
    <property type="entry name" value="MraZ"/>
    <property type="match status" value="1"/>
</dbReference>
<protein>
    <recommendedName>
        <fullName evidence="1">Transcriptional regulator MraZ</fullName>
    </recommendedName>
</protein>
<dbReference type="HAMAP" id="MF_01008">
    <property type="entry name" value="MraZ"/>
    <property type="match status" value="1"/>
</dbReference>
<dbReference type="InterPro" id="IPR035642">
    <property type="entry name" value="MraZ_N"/>
</dbReference>